<feature type="compositionally biased region" description="Low complexity" evidence="1">
    <location>
        <begin position="221"/>
        <end position="234"/>
    </location>
</feature>
<gene>
    <name evidence="3" type="ORF">HT585_10295</name>
</gene>
<keyword evidence="3" id="KW-0489">Methyltransferase</keyword>
<comment type="caution">
    <text evidence="3">The sequence shown here is derived from an EMBL/GenBank/DDBJ whole genome shotgun (WGS) entry which is preliminary data.</text>
</comment>
<protein>
    <submittedName>
        <fullName evidence="3">Methyltransferase</fullName>
    </submittedName>
</protein>
<dbReference type="PANTHER" id="PTHR47473:SF1">
    <property type="entry name" value="METHYLTRANSFERASE DOMAIN-CONTAINING PROTEIN"/>
    <property type="match status" value="1"/>
</dbReference>
<evidence type="ECO:0000313" key="4">
    <source>
        <dbReference type="Proteomes" id="UP000520198"/>
    </source>
</evidence>
<dbReference type="InterPro" id="IPR013217">
    <property type="entry name" value="Methyltransf_12"/>
</dbReference>
<dbReference type="CDD" id="cd02440">
    <property type="entry name" value="AdoMet_MTases"/>
    <property type="match status" value="1"/>
</dbReference>
<dbReference type="EMBL" id="JABWDU010000002">
    <property type="protein sequence ID" value="NVD39245.1"/>
    <property type="molecule type" value="Genomic_DNA"/>
</dbReference>
<evidence type="ECO:0000256" key="1">
    <source>
        <dbReference type="SAM" id="MobiDB-lite"/>
    </source>
</evidence>
<proteinExistence type="predicted"/>
<dbReference type="Pfam" id="PF08242">
    <property type="entry name" value="Methyltransf_12"/>
    <property type="match status" value="1"/>
</dbReference>
<dbReference type="PANTHER" id="PTHR47473">
    <property type="entry name" value="BTA1P"/>
    <property type="match status" value="1"/>
</dbReference>
<feature type="region of interest" description="Disordered" evidence="1">
    <location>
        <begin position="221"/>
        <end position="244"/>
    </location>
</feature>
<keyword evidence="3" id="KW-0808">Transferase</keyword>
<dbReference type="GO" id="GO:0008168">
    <property type="term" value="F:methyltransferase activity"/>
    <property type="evidence" value="ECO:0007669"/>
    <property type="project" value="UniProtKB-KW"/>
</dbReference>
<dbReference type="Proteomes" id="UP000520198">
    <property type="component" value="Unassembled WGS sequence"/>
</dbReference>
<name>A0A7Y6Q568_9HYPH</name>
<evidence type="ECO:0000313" key="3">
    <source>
        <dbReference type="EMBL" id="NVD39245.1"/>
    </source>
</evidence>
<reference evidence="3 4" key="1">
    <citation type="submission" date="2020-06" db="EMBL/GenBank/DDBJ databases">
        <authorList>
            <person name="Grouzdev D.S."/>
        </authorList>
    </citation>
    <scope>NUCLEOTIDE SEQUENCE [LARGE SCALE GENOMIC DNA]</scope>
    <source>
        <strain evidence="3 4">HO-A22</strain>
    </source>
</reference>
<evidence type="ECO:0000259" key="2">
    <source>
        <dbReference type="Pfam" id="PF08242"/>
    </source>
</evidence>
<dbReference type="AlphaFoldDB" id="A0A7Y6Q568"/>
<accession>A0A7Y6Q568</accession>
<dbReference type="GO" id="GO:0032259">
    <property type="term" value="P:methylation"/>
    <property type="evidence" value="ECO:0007669"/>
    <property type="project" value="UniProtKB-KW"/>
</dbReference>
<sequence>MSEVHQTEISHQRRMDHMYRYQRHVYDLTRKYYLFGRDTLIRELNVEPGASVLEVGCGTGRNLALIGECFPRARLFGLDISAEMLASAAAKLSRRSRSPAMLRVADATSFEPRSFGEVGFDRIVISYSLSMIPDWQGAIDAAIAALNPGGSLHVADFGQQERLPAAFRRLLRGWLKRFHVTPREALFDVLAERARRNGAQLERRAIGRGYAWLAVYHRPSAAPSSRANPAAALRGDQGAATIPA</sequence>
<keyword evidence="4" id="KW-1185">Reference proteome</keyword>
<dbReference type="InterPro" id="IPR029063">
    <property type="entry name" value="SAM-dependent_MTases_sf"/>
</dbReference>
<dbReference type="SUPFAM" id="SSF53335">
    <property type="entry name" value="S-adenosyl-L-methionine-dependent methyltransferases"/>
    <property type="match status" value="1"/>
</dbReference>
<organism evidence="3 4">
    <name type="scientific">Ensifer oleiphilus</name>
    <dbReference type="NCBI Taxonomy" id="2742698"/>
    <lineage>
        <taxon>Bacteria</taxon>
        <taxon>Pseudomonadati</taxon>
        <taxon>Pseudomonadota</taxon>
        <taxon>Alphaproteobacteria</taxon>
        <taxon>Hyphomicrobiales</taxon>
        <taxon>Rhizobiaceae</taxon>
        <taxon>Sinorhizobium/Ensifer group</taxon>
        <taxon>Ensifer</taxon>
    </lineage>
</organism>
<feature type="domain" description="Methyltransferase type 12" evidence="2">
    <location>
        <begin position="53"/>
        <end position="152"/>
    </location>
</feature>
<dbReference type="Gene3D" id="3.40.50.150">
    <property type="entry name" value="Vaccinia Virus protein VP39"/>
    <property type="match status" value="1"/>
</dbReference>